<dbReference type="SMART" id="SM00325">
    <property type="entry name" value="RhoGEF"/>
    <property type="match status" value="1"/>
</dbReference>
<dbReference type="Proteomes" id="UP001195483">
    <property type="component" value="Unassembled WGS sequence"/>
</dbReference>
<dbReference type="SUPFAM" id="SSF81383">
    <property type="entry name" value="F-box domain"/>
    <property type="match status" value="1"/>
</dbReference>
<dbReference type="PANTHER" id="PTHR46857">
    <property type="entry name" value="EPITHELIAL CELL-TRANSFORMING SEQUENCE 2 ONCOGENE-LIKE"/>
    <property type="match status" value="1"/>
</dbReference>
<dbReference type="Pfam" id="PF00621">
    <property type="entry name" value="RhoGEF"/>
    <property type="match status" value="1"/>
</dbReference>
<proteinExistence type="predicted"/>
<dbReference type="Gene3D" id="1.20.1280.50">
    <property type="match status" value="1"/>
</dbReference>
<dbReference type="InterPro" id="IPR025592">
    <property type="entry name" value="DUF4347"/>
</dbReference>
<dbReference type="Pfam" id="PF14252">
    <property type="entry name" value="DUF4347"/>
    <property type="match status" value="1"/>
</dbReference>
<dbReference type="InterPro" id="IPR001810">
    <property type="entry name" value="F-box_dom"/>
</dbReference>
<dbReference type="Gene3D" id="2.30.29.30">
    <property type="entry name" value="Pleckstrin-homology domain (PH domain)/Phosphotyrosine-binding domain (PTB)"/>
    <property type="match status" value="1"/>
</dbReference>
<dbReference type="Pfam" id="PF12937">
    <property type="entry name" value="F-box-like"/>
    <property type="match status" value="1"/>
</dbReference>
<feature type="compositionally biased region" description="Basic and acidic residues" evidence="1">
    <location>
        <begin position="692"/>
        <end position="712"/>
    </location>
</feature>
<feature type="domain" description="PH" evidence="2">
    <location>
        <begin position="1035"/>
        <end position="1119"/>
    </location>
</feature>
<dbReference type="EMBL" id="JAEAOA010000640">
    <property type="protein sequence ID" value="KAK3578884.1"/>
    <property type="molecule type" value="Genomic_DNA"/>
</dbReference>
<organism evidence="4 5">
    <name type="scientific">Potamilus streckersoni</name>
    <dbReference type="NCBI Taxonomy" id="2493646"/>
    <lineage>
        <taxon>Eukaryota</taxon>
        <taxon>Metazoa</taxon>
        <taxon>Spiralia</taxon>
        <taxon>Lophotrochozoa</taxon>
        <taxon>Mollusca</taxon>
        <taxon>Bivalvia</taxon>
        <taxon>Autobranchia</taxon>
        <taxon>Heteroconchia</taxon>
        <taxon>Palaeoheterodonta</taxon>
        <taxon>Unionida</taxon>
        <taxon>Unionoidea</taxon>
        <taxon>Unionidae</taxon>
        <taxon>Ambleminae</taxon>
        <taxon>Lampsilini</taxon>
        <taxon>Potamilus</taxon>
    </lineage>
</organism>
<dbReference type="CDD" id="cd00160">
    <property type="entry name" value="RhoGEF"/>
    <property type="match status" value="1"/>
</dbReference>
<comment type="caution">
    <text evidence="4">The sequence shown here is derived from an EMBL/GenBank/DDBJ whole genome shotgun (WGS) entry which is preliminary data.</text>
</comment>
<reference evidence="4" key="2">
    <citation type="journal article" date="2021" name="Genome Biol. Evol.">
        <title>Developing a high-quality reference genome for a parasitic bivalve with doubly uniparental inheritance (Bivalvia: Unionida).</title>
        <authorList>
            <person name="Smith C.H."/>
        </authorList>
    </citation>
    <scope>NUCLEOTIDE SEQUENCE</scope>
    <source>
        <strain evidence="4">CHS0354</strain>
        <tissue evidence="4">Mantle</tissue>
    </source>
</reference>
<dbReference type="GO" id="GO:0005085">
    <property type="term" value="F:guanyl-nucleotide exchange factor activity"/>
    <property type="evidence" value="ECO:0007669"/>
    <property type="project" value="InterPro"/>
</dbReference>
<dbReference type="SMART" id="SM00256">
    <property type="entry name" value="FBOX"/>
    <property type="match status" value="1"/>
</dbReference>
<evidence type="ECO:0000259" key="2">
    <source>
        <dbReference type="PROSITE" id="PS50003"/>
    </source>
</evidence>
<evidence type="ECO:0000259" key="3">
    <source>
        <dbReference type="PROSITE" id="PS50010"/>
    </source>
</evidence>
<evidence type="ECO:0008006" key="6">
    <source>
        <dbReference type="Google" id="ProtNLM"/>
    </source>
</evidence>
<feature type="region of interest" description="Disordered" evidence="1">
    <location>
        <begin position="678"/>
        <end position="742"/>
    </location>
</feature>
<feature type="compositionally biased region" description="Acidic residues" evidence="1">
    <location>
        <begin position="713"/>
        <end position="733"/>
    </location>
</feature>
<feature type="region of interest" description="Disordered" evidence="1">
    <location>
        <begin position="228"/>
        <end position="264"/>
    </location>
</feature>
<gene>
    <name evidence="4" type="ORF">CHS0354_010250</name>
</gene>
<dbReference type="AlphaFoldDB" id="A0AAE0RSP8"/>
<feature type="compositionally biased region" description="Polar residues" evidence="1">
    <location>
        <begin position="239"/>
        <end position="264"/>
    </location>
</feature>
<feature type="compositionally biased region" description="Basic and acidic residues" evidence="1">
    <location>
        <begin position="10"/>
        <end position="23"/>
    </location>
</feature>
<dbReference type="InterPro" id="IPR033742">
    <property type="entry name" value="IQSEC_PH"/>
</dbReference>
<dbReference type="InterPro" id="IPR011993">
    <property type="entry name" value="PH-like_dom_sf"/>
</dbReference>
<dbReference type="InterPro" id="IPR001849">
    <property type="entry name" value="PH_domain"/>
</dbReference>
<evidence type="ECO:0000313" key="4">
    <source>
        <dbReference type="EMBL" id="KAK3578884.1"/>
    </source>
</evidence>
<dbReference type="PROSITE" id="PS50010">
    <property type="entry name" value="DH_2"/>
    <property type="match status" value="1"/>
</dbReference>
<reference evidence="4" key="1">
    <citation type="journal article" date="2021" name="Genome Biol. Evol.">
        <title>A High-Quality Reference Genome for a Parasitic Bivalve with Doubly Uniparental Inheritance (Bivalvia: Unionida).</title>
        <authorList>
            <person name="Smith C.H."/>
        </authorList>
    </citation>
    <scope>NUCLEOTIDE SEQUENCE</scope>
    <source>
        <strain evidence="4">CHS0354</strain>
    </source>
</reference>
<feature type="region of interest" description="Disordered" evidence="1">
    <location>
        <begin position="1"/>
        <end position="23"/>
    </location>
</feature>
<dbReference type="InterPro" id="IPR036047">
    <property type="entry name" value="F-box-like_dom_sf"/>
</dbReference>
<dbReference type="PANTHER" id="PTHR46857:SF2">
    <property type="entry name" value="F-BOX ONLY PROTEIN 16"/>
    <property type="match status" value="1"/>
</dbReference>
<evidence type="ECO:0000256" key="1">
    <source>
        <dbReference type="SAM" id="MobiDB-lite"/>
    </source>
</evidence>
<dbReference type="PROSITE" id="PS50003">
    <property type="entry name" value="PH_DOMAIN"/>
    <property type="match status" value="1"/>
</dbReference>
<evidence type="ECO:0000313" key="5">
    <source>
        <dbReference type="Proteomes" id="UP001195483"/>
    </source>
</evidence>
<dbReference type="SUPFAM" id="SSF48065">
    <property type="entry name" value="DBL homology domain (DH-domain)"/>
    <property type="match status" value="1"/>
</dbReference>
<dbReference type="InterPro" id="IPR052805">
    <property type="entry name" value="GEF_Ubiquitin-Prot_Reg"/>
</dbReference>
<reference evidence="4" key="3">
    <citation type="submission" date="2023-05" db="EMBL/GenBank/DDBJ databases">
        <authorList>
            <person name="Smith C.H."/>
        </authorList>
    </citation>
    <scope>NUCLEOTIDE SEQUENCE</scope>
    <source>
        <strain evidence="4">CHS0354</strain>
        <tissue evidence="4">Mantle</tissue>
    </source>
</reference>
<dbReference type="InterPro" id="IPR000219">
    <property type="entry name" value="DH_dom"/>
</dbReference>
<protein>
    <recommendedName>
        <fullName evidence="6">Epithelial cell-transforming sequence 2 oncogene-like</fullName>
    </recommendedName>
</protein>
<feature type="domain" description="DH" evidence="3">
    <location>
        <begin position="785"/>
        <end position="974"/>
    </location>
</feature>
<accession>A0AAE0RSP8</accession>
<dbReference type="Pfam" id="PF16453">
    <property type="entry name" value="IQ_SEC7_PH"/>
    <property type="match status" value="1"/>
</dbReference>
<name>A0AAE0RSP8_9BIVA</name>
<dbReference type="Gene3D" id="1.20.900.10">
    <property type="entry name" value="Dbl homology (DH) domain"/>
    <property type="match status" value="1"/>
</dbReference>
<dbReference type="CDD" id="cd22173">
    <property type="entry name" value="F-box_ECT2L"/>
    <property type="match status" value="1"/>
</dbReference>
<dbReference type="SUPFAM" id="SSF50729">
    <property type="entry name" value="PH domain-like"/>
    <property type="match status" value="1"/>
</dbReference>
<sequence length="1125" mass="131089">MSMAVLDQNMETRHPTGRKMKSDKLSMLTHNDTKVLGRVTSMRKEKVTQSHRFDTLKMKTSNSAWTPMTNRPSNEQIFSERTDLVSHWFDLWSNSQRKRFLDRIFCHCSKSQYGFVQEWFENNVPFQHLDFTRVLPRFLSLYIFSFLEPISLCQAAQVCWNWKFLAEQDVIWKSKCIRKGWFIPYEPIDNEYGGWKNFYAACVHVIVNPIERDEAMYGYSKRNLELQGTEIGSPRNKPSRSQSARLTRMESNTLRTSRPPWQSPNYHPKDLDKNHYAFLHDFNPNDPNIPKAVLLFHNKWGILKKNLHDDHLSKSQDFELGLDTKRRRDQHRALTSGDVLDMLKTRRTMTMTEYLEVESMHEKRLKTLVGASWEPPERAKSKRLELSSYPRTVVPLAAGATPGGQALDFENPRIIFISSRVPASELLHDAVMFGVLPIVYEYEGTTIETLRMRLEQVLKGRNAQSIGLFCHYEEPGEIRLVRNCSVTLDTFDLVEVREFFKVITSHIRPVEQGGQLDIFMPLAASEPGMELIVQLSVLTGMQISSPTGIIGNYNHVNTEWLIPYSDGSPPEKYFCTSKLDVWANVADQALEAIKSCRNHLSVFFDKVHGDVVAQLAGQVVFDVLGQANIHGVHKITTYLTDGLRLLGEQNNVNPLEFLGQYLLEQAGVRDLQFTGTKQYAESQKSPLEEEDGVNRRQENKDSEEKRREKLEAESDAEEEEEEEEAKEEEDGMEKEELERREMEWRSQKKQVVLKTQELSKRFGSMRLTGRYEKLSPKRFSDHPEKRSPIAMEILTTEIEYNRILTAIKKIYFKPLRDALESNRAIISFQNVQIIFTDVMAILQLSKELTKDLKNRIAEWDSENSCLGDIFVKFCSHLKVYTNFANNYEVILRCIERCKEQSPLFRAFLKRHDRIPETKMLTLQDMLLIPPRRVNQYVTLLRWFELHTSKTHPDRADLTSATEILTELDHCIRECQLRLERDRELVALQKRILNCPALLEANRYLIKQLDVCCMKPPADSIKPEEQVYQHVAMYGLFLFNDSLVITRRTSKNFPYSRAVEYTYKFESCVGLTKLRVHDIPKSKYLPHGFRIECARQDWYCAAETEEDKFNWISQLEQSIRAALRWR</sequence>
<dbReference type="InterPro" id="IPR035899">
    <property type="entry name" value="DBL_dom_sf"/>
</dbReference>
<keyword evidence="5" id="KW-1185">Reference proteome</keyword>